<keyword evidence="1" id="KW-0560">Oxidoreductase</keyword>
<evidence type="ECO:0000256" key="1">
    <source>
        <dbReference type="ARBA" id="ARBA00023002"/>
    </source>
</evidence>
<dbReference type="Proteomes" id="UP000295188">
    <property type="component" value="Unassembled WGS sequence"/>
</dbReference>
<dbReference type="Pfam" id="PF00465">
    <property type="entry name" value="Fe-ADH"/>
    <property type="match status" value="1"/>
</dbReference>
<dbReference type="InterPro" id="IPR056798">
    <property type="entry name" value="ADH_Fe_C"/>
</dbReference>
<dbReference type="GO" id="GO:0004022">
    <property type="term" value="F:alcohol dehydrogenase (NAD+) activity"/>
    <property type="evidence" value="ECO:0007669"/>
    <property type="project" value="TreeGrafter"/>
</dbReference>
<dbReference type="PANTHER" id="PTHR11496:SF83">
    <property type="entry name" value="HYDROXYACID-OXOACID TRANSHYDROGENASE, MITOCHONDRIAL"/>
    <property type="match status" value="1"/>
</dbReference>
<dbReference type="InterPro" id="IPR039697">
    <property type="entry name" value="Alcohol_dehydrogenase_Fe"/>
</dbReference>
<dbReference type="SUPFAM" id="SSF56796">
    <property type="entry name" value="Dehydroquinate synthase-like"/>
    <property type="match status" value="1"/>
</dbReference>
<evidence type="ECO:0000313" key="5">
    <source>
        <dbReference type="Proteomes" id="UP000295188"/>
    </source>
</evidence>
<comment type="caution">
    <text evidence="4">The sequence shown here is derived from an EMBL/GenBank/DDBJ whole genome shotgun (WGS) entry which is preliminary data.</text>
</comment>
<dbReference type="EMBL" id="SMAA01000019">
    <property type="protein sequence ID" value="TCS77059.1"/>
    <property type="molecule type" value="Genomic_DNA"/>
</dbReference>
<name>A0A4R3K318_9FIRM</name>
<evidence type="ECO:0000259" key="3">
    <source>
        <dbReference type="Pfam" id="PF25137"/>
    </source>
</evidence>
<dbReference type="Pfam" id="PF25137">
    <property type="entry name" value="ADH_Fe_C"/>
    <property type="match status" value="1"/>
</dbReference>
<feature type="domain" description="Fe-containing alcohol dehydrogenase-like C-terminal" evidence="3">
    <location>
        <begin position="177"/>
        <end position="370"/>
    </location>
</feature>
<accession>A0A4R3K318</accession>
<keyword evidence="5" id="KW-1185">Reference proteome</keyword>
<dbReference type="RefSeq" id="WP_132551159.1">
    <property type="nucleotide sequence ID" value="NZ_SMAA01000019.1"/>
</dbReference>
<evidence type="ECO:0000259" key="2">
    <source>
        <dbReference type="Pfam" id="PF00465"/>
    </source>
</evidence>
<dbReference type="OrthoDB" id="1623957at2"/>
<dbReference type="AlphaFoldDB" id="A0A4R3K318"/>
<sequence length="371" mass="41000">MNNFLIKPKIVTCSSADEFCTAYHIGKEDLVLVSGNMRKRNFPNAFADAVVIDYRQYVTGEPTDTMIEDIRQSIGNQKINRIFAIGGGTILDAAKLFALKEYSPVDKLFAGEILPQKDKKLFLIPTTCGTGSEMTNISILELTKNKTKLGLANDALFADEAILIPELLQNLPYQFFATSSMDALIHAIESYTSPKATDFTRVFSVGAIEKIIAGYKVIATEGKNIIPTLLKDFLAASTYAGIAFGNAGCAAVHALSYPLGAARHVPHGESNYAFFIEVYKTYASIRQDGALCQLKQLLAKLLGCTPSMVFVELEGLLENIMQRKNLHEYGVVKKDLESYTDIVMQKQGRLMANNYVPLDRDTVLSIYQKLF</sequence>
<dbReference type="Gene3D" id="3.40.50.1970">
    <property type="match status" value="1"/>
</dbReference>
<dbReference type="InterPro" id="IPR001670">
    <property type="entry name" value="ADH_Fe/GldA"/>
</dbReference>
<organism evidence="4 5">
    <name type="scientific">Pectinatus cerevisiiphilus</name>
    <dbReference type="NCBI Taxonomy" id="86956"/>
    <lineage>
        <taxon>Bacteria</taxon>
        <taxon>Bacillati</taxon>
        <taxon>Bacillota</taxon>
        <taxon>Negativicutes</taxon>
        <taxon>Selenomonadales</taxon>
        <taxon>Selenomonadaceae</taxon>
        <taxon>Pectinatus</taxon>
    </lineage>
</organism>
<protein>
    <submittedName>
        <fullName evidence="4">4-hydroxybutyrate dehydrogenase</fullName>
    </submittedName>
</protein>
<gene>
    <name evidence="4" type="ORF">EDC37_11914</name>
</gene>
<reference evidence="4 5" key="1">
    <citation type="submission" date="2019-03" db="EMBL/GenBank/DDBJ databases">
        <title>Genomic Encyclopedia of Type Strains, Phase IV (KMG-IV): sequencing the most valuable type-strain genomes for metagenomic binning, comparative biology and taxonomic classification.</title>
        <authorList>
            <person name="Goeker M."/>
        </authorList>
    </citation>
    <scope>NUCLEOTIDE SEQUENCE [LARGE SCALE GENOMIC DNA]</scope>
    <source>
        <strain evidence="4 5">DSM 20467</strain>
    </source>
</reference>
<feature type="domain" description="Alcohol dehydrogenase iron-type/glycerol dehydrogenase GldA" evidence="2">
    <location>
        <begin position="25"/>
        <end position="165"/>
    </location>
</feature>
<dbReference type="CDD" id="cd14860">
    <property type="entry name" value="4HBD_NAD"/>
    <property type="match status" value="1"/>
</dbReference>
<proteinExistence type="predicted"/>
<dbReference type="GO" id="GO:0046872">
    <property type="term" value="F:metal ion binding"/>
    <property type="evidence" value="ECO:0007669"/>
    <property type="project" value="InterPro"/>
</dbReference>
<dbReference type="Gene3D" id="1.20.1090.10">
    <property type="entry name" value="Dehydroquinate synthase-like - alpha domain"/>
    <property type="match status" value="1"/>
</dbReference>
<dbReference type="PANTHER" id="PTHR11496">
    <property type="entry name" value="ALCOHOL DEHYDROGENASE"/>
    <property type="match status" value="1"/>
</dbReference>
<evidence type="ECO:0000313" key="4">
    <source>
        <dbReference type="EMBL" id="TCS77059.1"/>
    </source>
</evidence>